<organism evidence="8 9">
    <name type="scientific">Nannospalax galili</name>
    <name type="common">Northern Israeli blind subterranean mole rat</name>
    <name type="synonym">Spalax galili</name>
    <dbReference type="NCBI Taxonomy" id="1026970"/>
    <lineage>
        <taxon>Eukaryota</taxon>
        <taxon>Metazoa</taxon>
        <taxon>Chordata</taxon>
        <taxon>Craniata</taxon>
        <taxon>Vertebrata</taxon>
        <taxon>Euteleostomi</taxon>
        <taxon>Mammalia</taxon>
        <taxon>Eutheria</taxon>
        <taxon>Euarchontoglires</taxon>
        <taxon>Glires</taxon>
        <taxon>Rodentia</taxon>
        <taxon>Myomorpha</taxon>
        <taxon>Muroidea</taxon>
        <taxon>Spalacidae</taxon>
        <taxon>Spalacinae</taxon>
        <taxon>Nannospalax</taxon>
    </lineage>
</organism>
<dbReference type="GO" id="GO:0005669">
    <property type="term" value="C:transcription factor TFIID complex"/>
    <property type="evidence" value="ECO:0007669"/>
    <property type="project" value="InterPro"/>
</dbReference>
<reference evidence="8" key="2">
    <citation type="submission" date="2025-09" db="UniProtKB">
        <authorList>
            <consortium name="Ensembl"/>
        </authorList>
    </citation>
    <scope>IDENTIFICATION</scope>
</reference>
<dbReference type="GO" id="GO:0051123">
    <property type="term" value="P:RNA polymerase II preinitiation complex assembly"/>
    <property type="evidence" value="ECO:0007669"/>
    <property type="project" value="TreeGrafter"/>
</dbReference>
<dbReference type="SMART" id="SM01370">
    <property type="entry name" value="TAFII55_N"/>
    <property type="match status" value="1"/>
</dbReference>
<protein>
    <recommendedName>
        <fullName evidence="7">TAFII55 protein conserved region domain-containing protein</fullName>
    </recommendedName>
</protein>
<evidence type="ECO:0000256" key="6">
    <source>
        <dbReference type="SAM" id="MobiDB-lite"/>
    </source>
</evidence>
<evidence type="ECO:0000256" key="5">
    <source>
        <dbReference type="ARBA" id="ARBA00023242"/>
    </source>
</evidence>
<dbReference type="GO" id="GO:0016251">
    <property type="term" value="F:RNA polymerase II general transcription initiation factor activity"/>
    <property type="evidence" value="ECO:0007669"/>
    <property type="project" value="TreeGrafter"/>
</dbReference>
<proteinExistence type="inferred from homology"/>
<comment type="subcellular location">
    <subcellularLocation>
        <location evidence="1">Nucleus</location>
    </subcellularLocation>
</comment>
<keyword evidence="5" id="KW-0539">Nucleus</keyword>
<keyword evidence="4" id="KW-0804">Transcription</keyword>
<reference evidence="8" key="1">
    <citation type="submission" date="2025-08" db="UniProtKB">
        <authorList>
            <consortium name="Ensembl"/>
        </authorList>
    </citation>
    <scope>IDENTIFICATION</scope>
</reference>
<dbReference type="InterPro" id="IPR037817">
    <property type="entry name" value="TAF7"/>
</dbReference>
<keyword evidence="9" id="KW-1185">Reference proteome</keyword>
<evidence type="ECO:0000256" key="3">
    <source>
        <dbReference type="ARBA" id="ARBA00023015"/>
    </source>
</evidence>
<feature type="compositionally biased region" description="Acidic residues" evidence="6">
    <location>
        <begin position="225"/>
        <end position="249"/>
    </location>
</feature>
<dbReference type="Ensembl" id="ENSNGAT00000027860.1">
    <property type="protein sequence ID" value="ENSNGAP00000022177.1"/>
    <property type="gene ID" value="ENSNGAG00000021129.1"/>
</dbReference>
<evidence type="ECO:0000256" key="2">
    <source>
        <dbReference type="ARBA" id="ARBA00009368"/>
    </source>
</evidence>
<dbReference type="InterPro" id="IPR006751">
    <property type="entry name" value="TAFII55_prot_cons_reg"/>
</dbReference>
<feature type="domain" description="TAFII55 protein conserved region" evidence="7">
    <location>
        <begin position="13"/>
        <end position="146"/>
    </location>
</feature>
<feature type="compositionally biased region" description="Polar residues" evidence="6">
    <location>
        <begin position="173"/>
        <end position="182"/>
    </location>
</feature>
<dbReference type="PANTHER" id="PTHR12228:SF16">
    <property type="entry name" value="TRANSCRIPTION INITIATION FACTOR TFIID SUBUNIT 7-LIKE"/>
    <property type="match status" value="1"/>
</dbReference>
<name>A0A8C6RSG3_NANGA</name>
<evidence type="ECO:0000256" key="4">
    <source>
        <dbReference type="ARBA" id="ARBA00023163"/>
    </source>
</evidence>
<dbReference type="Pfam" id="PF04658">
    <property type="entry name" value="TAFII55_N"/>
    <property type="match status" value="2"/>
</dbReference>
<feature type="region of interest" description="Disordered" evidence="6">
    <location>
        <begin position="172"/>
        <end position="249"/>
    </location>
</feature>
<dbReference type="Proteomes" id="UP000694381">
    <property type="component" value="Unassembled WGS sequence"/>
</dbReference>
<evidence type="ECO:0000256" key="1">
    <source>
        <dbReference type="ARBA" id="ARBA00004123"/>
    </source>
</evidence>
<evidence type="ECO:0000259" key="7">
    <source>
        <dbReference type="SMART" id="SM01370"/>
    </source>
</evidence>
<dbReference type="CDD" id="cd08047">
    <property type="entry name" value="TAF7"/>
    <property type="match status" value="1"/>
</dbReference>
<dbReference type="GeneTree" id="ENSGT00940000161565"/>
<keyword evidence="3" id="KW-0805">Transcription regulation</keyword>
<sequence length="339" mass="39127">MSLRKKDEPPRELEEQFVLRLPPEQAYALRKIIYTRGVPLKDKLKIDFSSDGHHAVVQVEDVTLSAKLVDLPCAIGSMETVDRKTFYQTADISQMLVCSAAAVTPPLKNVRKKRFQKITKKVSLMLSVYVEKEVKRLLCSDGEATSIRWEVIRDEETMEIESQGCIPGFLITPQMSDPTSSEHAMFGEKINDSGSNYHDDDMESQEKKTELEDDEDQENENKDNIEDEDNDDDDDNEEEEEEEDSEEDLLERELHAKFTEFSLCDTYEPGSSMITVIEKLIEYKEKRLQGVRRKAQRQKDLLRDLTNPTLTSHFQSVLGQLIIKEIQLCERVRSMLLNR</sequence>
<evidence type="ECO:0000313" key="9">
    <source>
        <dbReference type="Proteomes" id="UP000694381"/>
    </source>
</evidence>
<comment type="similarity">
    <text evidence="2">Belongs to the TAF7 family.</text>
</comment>
<dbReference type="AlphaFoldDB" id="A0A8C6RSG3"/>
<evidence type="ECO:0000313" key="8">
    <source>
        <dbReference type="Ensembl" id="ENSNGAP00000022177.1"/>
    </source>
</evidence>
<dbReference type="PANTHER" id="PTHR12228">
    <property type="entry name" value="TRANSCRIPTION INITIATION FACTOR TFIID 55 KD SUBUNIT-RELATED"/>
    <property type="match status" value="1"/>
</dbReference>
<accession>A0A8C6RSG3</accession>